<name>A0ABR0YAL3_HUSHU</name>
<evidence type="ECO:0000256" key="1">
    <source>
        <dbReference type="SAM" id="MobiDB-lite"/>
    </source>
</evidence>
<protein>
    <submittedName>
        <fullName evidence="2">Uncharacterized protein</fullName>
    </submittedName>
</protein>
<proteinExistence type="predicted"/>
<feature type="region of interest" description="Disordered" evidence="1">
    <location>
        <begin position="86"/>
        <end position="116"/>
    </location>
</feature>
<accession>A0ABR0YAL3</accession>
<evidence type="ECO:0000313" key="3">
    <source>
        <dbReference type="Proteomes" id="UP001369086"/>
    </source>
</evidence>
<organism evidence="2 3">
    <name type="scientific">Huso huso</name>
    <name type="common">Beluga</name>
    <name type="synonym">Acipenser huso</name>
    <dbReference type="NCBI Taxonomy" id="61971"/>
    <lineage>
        <taxon>Eukaryota</taxon>
        <taxon>Metazoa</taxon>
        <taxon>Chordata</taxon>
        <taxon>Craniata</taxon>
        <taxon>Vertebrata</taxon>
        <taxon>Euteleostomi</taxon>
        <taxon>Actinopterygii</taxon>
        <taxon>Chondrostei</taxon>
        <taxon>Acipenseriformes</taxon>
        <taxon>Acipenseridae</taxon>
        <taxon>Huso</taxon>
    </lineage>
</organism>
<dbReference type="EMBL" id="JAHFZB010000038">
    <property type="protein sequence ID" value="KAK6469613.1"/>
    <property type="molecule type" value="Genomic_DNA"/>
</dbReference>
<dbReference type="Proteomes" id="UP001369086">
    <property type="component" value="Unassembled WGS sequence"/>
</dbReference>
<comment type="caution">
    <text evidence="2">The sequence shown here is derived from an EMBL/GenBank/DDBJ whole genome shotgun (WGS) entry which is preliminary data.</text>
</comment>
<reference evidence="2 3" key="1">
    <citation type="submission" date="2021-05" db="EMBL/GenBank/DDBJ databases">
        <authorList>
            <person name="Zahm M."/>
            <person name="Klopp C."/>
            <person name="Cabau C."/>
            <person name="Kuhl H."/>
            <person name="Suciu R."/>
            <person name="Ciorpac M."/>
            <person name="Holostenco D."/>
            <person name="Gessner J."/>
            <person name="Wuertz S."/>
            <person name="Hohne C."/>
            <person name="Stock M."/>
            <person name="Gislard M."/>
            <person name="Lluch J."/>
            <person name="Milhes M."/>
            <person name="Lampietro C."/>
            <person name="Lopez Roques C."/>
            <person name="Donnadieu C."/>
            <person name="Du K."/>
            <person name="Schartl M."/>
            <person name="Guiguen Y."/>
        </authorList>
    </citation>
    <scope>NUCLEOTIDE SEQUENCE [LARGE SCALE GENOMIC DNA]</scope>
    <source>
        <strain evidence="2">Hh-F2</strain>
        <tissue evidence="2">Blood</tissue>
    </source>
</reference>
<feature type="compositionally biased region" description="Polar residues" evidence="1">
    <location>
        <begin position="88"/>
        <end position="100"/>
    </location>
</feature>
<gene>
    <name evidence="2" type="ORF">HHUSO_G31940</name>
</gene>
<evidence type="ECO:0000313" key="2">
    <source>
        <dbReference type="EMBL" id="KAK6469613.1"/>
    </source>
</evidence>
<keyword evidence="3" id="KW-1185">Reference proteome</keyword>
<sequence length="375" mass="41101">MASVPSSSARAAVIRCRGNIFGRKQAKKTSSNSGLKYGSVPEVKAAATDTGRGWADTWKWIPFGLNTKQHNSLKIGLLGVLKWETGPRKQQQRPGQTSRFNLYVSPTRGSGPRTAGGLAAGHKAGLAGETERCPMWKLCGYFQSVLGLGSRTNKGKRLPSNPTQEDRWAAWSNASKINTRNVDLYSYNDDSAATHAMLRISVYLLPSKWSHRAAVLCWPSGWGSFSRACFCCTDALSSAFQRTFGTVFQSHKPGELSSSKPLTSSGVGAADIDNVDISMKSAICNGHLRKELDTVAERATRAKEMIQETSGQWEGGGFSDGMARVNAEVEQTERQFEALLRRTDPAQSEEARRVLEPRIEALRTQRERLQASVQD</sequence>